<protein>
    <submittedName>
        <fullName evidence="1">Uncharacterized protein</fullName>
    </submittedName>
</protein>
<gene>
    <name evidence="1" type="ORF">CEXT_391891</name>
</gene>
<keyword evidence="2" id="KW-1185">Reference proteome</keyword>
<accession>A0AAV4WAS7</accession>
<dbReference type="AlphaFoldDB" id="A0AAV4WAS7"/>
<dbReference type="Proteomes" id="UP001054945">
    <property type="component" value="Unassembled WGS sequence"/>
</dbReference>
<dbReference type="EMBL" id="BPLR01015875">
    <property type="protein sequence ID" value="GIY79348.1"/>
    <property type="molecule type" value="Genomic_DNA"/>
</dbReference>
<evidence type="ECO:0000313" key="1">
    <source>
        <dbReference type="EMBL" id="GIY79348.1"/>
    </source>
</evidence>
<reference evidence="1 2" key="1">
    <citation type="submission" date="2021-06" db="EMBL/GenBank/DDBJ databases">
        <title>Caerostris extrusa draft genome.</title>
        <authorList>
            <person name="Kono N."/>
            <person name="Arakawa K."/>
        </authorList>
    </citation>
    <scope>NUCLEOTIDE SEQUENCE [LARGE SCALE GENOMIC DNA]</scope>
</reference>
<organism evidence="1 2">
    <name type="scientific">Caerostris extrusa</name>
    <name type="common">Bark spider</name>
    <name type="synonym">Caerostris bankana</name>
    <dbReference type="NCBI Taxonomy" id="172846"/>
    <lineage>
        <taxon>Eukaryota</taxon>
        <taxon>Metazoa</taxon>
        <taxon>Ecdysozoa</taxon>
        <taxon>Arthropoda</taxon>
        <taxon>Chelicerata</taxon>
        <taxon>Arachnida</taxon>
        <taxon>Araneae</taxon>
        <taxon>Araneomorphae</taxon>
        <taxon>Entelegynae</taxon>
        <taxon>Araneoidea</taxon>
        <taxon>Araneidae</taxon>
        <taxon>Caerostris</taxon>
    </lineage>
</organism>
<comment type="caution">
    <text evidence="1">The sequence shown here is derived from an EMBL/GenBank/DDBJ whole genome shotgun (WGS) entry which is preliminary data.</text>
</comment>
<sequence>MLTCVKLENTDSKNSVTLHERLNIKCNRLLEYSHLRKQKCVLAINTTLRPVYREVEINHVDSMGTMVEGAVPRGLQAERTLLLCENVPHPITTHQVLTKTRRKCLFPSLFLLPRKLIFRNRLDPAEKCLVPWVSRCF</sequence>
<proteinExistence type="predicted"/>
<name>A0AAV4WAS7_CAEEX</name>
<evidence type="ECO:0000313" key="2">
    <source>
        <dbReference type="Proteomes" id="UP001054945"/>
    </source>
</evidence>